<dbReference type="SUPFAM" id="SSF47823">
    <property type="entry name" value="lambda integrase-like, N-terminal domain"/>
    <property type="match status" value="1"/>
</dbReference>
<comment type="caution">
    <text evidence="3">The sequence shown here is derived from an EMBL/GenBank/DDBJ whole genome shotgun (WGS) entry which is preliminary data.</text>
</comment>
<keyword evidence="1" id="KW-0238">DNA-binding</keyword>
<dbReference type="InterPro" id="IPR013762">
    <property type="entry name" value="Integrase-like_cat_sf"/>
</dbReference>
<dbReference type="Gene3D" id="1.10.150.130">
    <property type="match status" value="1"/>
</dbReference>
<proteinExistence type="predicted"/>
<dbReference type="InterPro" id="IPR010998">
    <property type="entry name" value="Integrase_recombinase_N"/>
</dbReference>
<dbReference type="SUPFAM" id="SSF56349">
    <property type="entry name" value="DNA breaking-rejoining enzymes"/>
    <property type="match status" value="1"/>
</dbReference>
<evidence type="ECO:0008006" key="5">
    <source>
        <dbReference type="Google" id="ProtNLM"/>
    </source>
</evidence>
<reference evidence="3 4" key="1">
    <citation type="submission" date="2023-04" db="EMBL/GenBank/DDBJ databases">
        <title>Genomic diversity of scab-causing Streptomyces spp. in the province of Quebec, Canada.</title>
        <authorList>
            <person name="Biessy A."/>
            <person name="Cadieux M."/>
            <person name="Ciotola M."/>
            <person name="Filion M."/>
        </authorList>
    </citation>
    <scope>NUCLEOTIDE SEQUENCE [LARGE SCALE GENOMIC DNA]</scope>
    <source>
        <strain evidence="3 4">B21-103</strain>
    </source>
</reference>
<dbReference type="Proteomes" id="UP001382181">
    <property type="component" value="Unassembled WGS sequence"/>
</dbReference>
<dbReference type="RefSeq" id="WP_334558786.1">
    <property type="nucleotide sequence ID" value="NZ_JARUMK010000002.1"/>
</dbReference>
<evidence type="ECO:0000256" key="1">
    <source>
        <dbReference type="ARBA" id="ARBA00023125"/>
    </source>
</evidence>
<evidence type="ECO:0000313" key="4">
    <source>
        <dbReference type="Proteomes" id="UP001382181"/>
    </source>
</evidence>
<protein>
    <recommendedName>
        <fullName evidence="5">Integrase</fullName>
    </recommendedName>
</protein>
<dbReference type="InterPro" id="IPR011010">
    <property type="entry name" value="DNA_brk_join_enz"/>
</dbReference>
<name>A0ABU8AF58_9ACTN</name>
<accession>A0ABU8AF58</accession>
<evidence type="ECO:0000313" key="3">
    <source>
        <dbReference type="EMBL" id="MEH0564425.1"/>
    </source>
</evidence>
<organism evidence="3 4">
    <name type="scientific">Streptomyces silvae</name>
    <dbReference type="NCBI Taxonomy" id="2803812"/>
    <lineage>
        <taxon>Bacteria</taxon>
        <taxon>Bacillati</taxon>
        <taxon>Actinomycetota</taxon>
        <taxon>Actinomycetes</taxon>
        <taxon>Kitasatosporales</taxon>
        <taxon>Streptomycetaceae</taxon>
        <taxon>Streptomyces</taxon>
    </lineage>
</organism>
<evidence type="ECO:0000256" key="2">
    <source>
        <dbReference type="ARBA" id="ARBA00023172"/>
    </source>
</evidence>
<keyword evidence="4" id="KW-1185">Reference proteome</keyword>
<dbReference type="EMBL" id="JARUMK010000002">
    <property type="protein sequence ID" value="MEH0564425.1"/>
    <property type="molecule type" value="Genomic_DNA"/>
</dbReference>
<dbReference type="Gene3D" id="1.10.443.10">
    <property type="entry name" value="Intergrase catalytic core"/>
    <property type="match status" value="1"/>
</dbReference>
<keyword evidence="2" id="KW-0233">DNA recombination</keyword>
<gene>
    <name evidence="3" type="ORF">QBA37_35230</name>
</gene>
<sequence length="368" mass="39635">MAAELQHTGVVEAELLTTGAAEAAGDVEAYDRATAAVLAALDQGAEEHLADARPKKTRASYARDWELWAEFHGWLTGRTGHTLPLTAVTKGTLVAFVVWLDEMKQAAPSTIDRRITGVTVTARRHGTEVPKQATKAAREALKPMKLDPVRTARGRGKAIPATPAHLKAMNTAPAARPQPEVGRRRGTQELPELARLRDRALTTLAFGIAGRSEEVSSLDTEGITQVAEGLEVHVPSVKGRPPRDVAVAYGENPDTCPVRCWQAWKEAAALTAGPAFLPVDQKGRLGAQRLGPDGCRLVITRAAQRAGLDAKLTGHSARRGLVSTGRKRGKRAEKLRKQGGWAANSPVFWEYVDEGERWEDTATEGIGL</sequence>